<evidence type="ECO:0000259" key="2">
    <source>
        <dbReference type="Pfam" id="PF20167"/>
    </source>
</evidence>
<evidence type="ECO:0000313" key="3">
    <source>
        <dbReference type="EnsemblPlants" id="PGSC0003DMT400090144"/>
    </source>
</evidence>
<dbReference type="PANTHER" id="PTHR33180:SF31">
    <property type="entry name" value="POLYPROTEIN PROTEIN"/>
    <property type="match status" value="1"/>
</dbReference>
<dbReference type="HOGENOM" id="CLU_029307_1_3_1"/>
<reference evidence="4" key="1">
    <citation type="journal article" date="2011" name="Nature">
        <title>Genome sequence and analysis of the tuber crop potato.</title>
        <authorList>
            <consortium name="The Potato Genome Sequencing Consortium"/>
        </authorList>
    </citation>
    <scope>NUCLEOTIDE SEQUENCE [LARGE SCALE GENOMIC DNA]</scope>
    <source>
        <strain evidence="4">cv. DM1-3 516 R44</strain>
    </source>
</reference>
<dbReference type="AlphaFoldDB" id="M1DJR5"/>
<keyword evidence="4" id="KW-1185">Reference proteome</keyword>
<dbReference type="EnsemblPlants" id="PGSC0003DMT400090144">
    <property type="protein sequence ID" value="PGSC0003DMT400090144"/>
    <property type="gene ID" value="PGSC0003DMG400039715"/>
</dbReference>
<dbReference type="PaxDb" id="4113-PGSC0003DMT400090144"/>
<sequence length="254" mass="28404">MVRTNLTEPPHKKAKGITINEEGSNPPKRRGDDLQLGDKGKRKKHIARKGVAIEPDFDELEDKQPLINRRDALRTRSQPTATSTPSVTPAQAPSITPALPIIPPSRLLSRLKGDGLRTIIEEKLLSMDGLEGKHPNVLETLRYHGFEQFTRPRGPYITSWVRDFYTAYGELVPKNKKKASEFRPVKSVMVRGKEVVCHSEHINIVLGKPLHSALPYEGLPIVQSLDDLKGWLAPMILTPPRGGWMQGLLLRKGT</sequence>
<feature type="region of interest" description="Disordered" evidence="1">
    <location>
        <begin position="1"/>
        <end position="50"/>
    </location>
</feature>
<dbReference type="Proteomes" id="UP000011115">
    <property type="component" value="Unassembled WGS sequence"/>
</dbReference>
<organism evidence="3 4">
    <name type="scientific">Solanum tuberosum</name>
    <name type="common">Potato</name>
    <dbReference type="NCBI Taxonomy" id="4113"/>
    <lineage>
        <taxon>Eukaryota</taxon>
        <taxon>Viridiplantae</taxon>
        <taxon>Streptophyta</taxon>
        <taxon>Embryophyta</taxon>
        <taxon>Tracheophyta</taxon>
        <taxon>Spermatophyta</taxon>
        <taxon>Magnoliopsida</taxon>
        <taxon>eudicotyledons</taxon>
        <taxon>Gunneridae</taxon>
        <taxon>Pentapetalae</taxon>
        <taxon>asterids</taxon>
        <taxon>lamiids</taxon>
        <taxon>Solanales</taxon>
        <taxon>Solanaceae</taxon>
        <taxon>Solanoideae</taxon>
        <taxon>Solaneae</taxon>
        <taxon>Solanum</taxon>
    </lineage>
</organism>
<feature type="region of interest" description="Disordered" evidence="1">
    <location>
        <begin position="62"/>
        <end position="98"/>
    </location>
</feature>
<proteinExistence type="predicted"/>
<protein>
    <recommendedName>
        <fullName evidence="2">Putative plant transposon protein domain-containing protein</fullName>
    </recommendedName>
</protein>
<evidence type="ECO:0000313" key="4">
    <source>
        <dbReference type="Proteomes" id="UP000011115"/>
    </source>
</evidence>
<feature type="compositionally biased region" description="Basic and acidic residues" evidence="1">
    <location>
        <begin position="29"/>
        <end position="39"/>
    </location>
</feature>
<reference evidence="3" key="2">
    <citation type="submission" date="2015-06" db="UniProtKB">
        <authorList>
            <consortium name="EnsemblPlants"/>
        </authorList>
    </citation>
    <scope>IDENTIFICATION</scope>
    <source>
        <strain evidence="3">DM1-3 516 R44</strain>
    </source>
</reference>
<dbReference type="GO" id="GO:0009579">
    <property type="term" value="C:thylakoid"/>
    <property type="evidence" value="ECO:0000318"/>
    <property type="project" value="GO_Central"/>
</dbReference>
<name>M1DJR5_SOLTU</name>
<feature type="domain" description="Putative plant transposon protein" evidence="2">
    <location>
        <begin position="143"/>
        <end position="244"/>
    </location>
</feature>
<accession>M1DJR5</accession>
<dbReference type="InterPro" id="IPR046796">
    <property type="entry name" value="Transposase_32_dom"/>
</dbReference>
<dbReference type="GO" id="GO:0009523">
    <property type="term" value="C:photosystem II"/>
    <property type="evidence" value="ECO:0000318"/>
    <property type="project" value="GO_Central"/>
</dbReference>
<evidence type="ECO:0000256" key="1">
    <source>
        <dbReference type="SAM" id="MobiDB-lite"/>
    </source>
</evidence>
<dbReference type="Pfam" id="PF20167">
    <property type="entry name" value="Transposase_32"/>
    <property type="match status" value="1"/>
</dbReference>
<dbReference type="InParanoid" id="M1DJR5"/>
<feature type="compositionally biased region" description="Low complexity" evidence="1">
    <location>
        <begin position="77"/>
        <end position="94"/>
    </location>
</feature>
<dbReference type="PANTHER" id="PTHR33180">
    <property type="entry name" value="PHOTOSYSTEM II CP43 REACTION CENTER PROTEIN"/>
    <property type="match status" value="1"/>
</dbReference>
<feature type="compositionally biased region" description="Basic and acidic residues" evidence="1">
    <location>
        <begin position="62"/>
        <end position="74"/>
    </location>
</feature>
<dbReference type="Gramene" id="PGSC0003DMT400090144">
    <property type="protein sequence ID" value="PGSC0003DMT400090144"/>
    <property type="gene ID" value="PGSC0003DMG400039715"/>
</dbReference>